<evidence type="ECO:0000256" key="2">
    <source>
        <dbReference type="ARBA" id="ARBA00009949"/>
    </source>
</evidence>
<reference evidence="9 10" key="1">
    <citation type="submission" date="2024-01" db="EMBL/GenBank/DDBJ databases">
        <authorList>
            <person name="Allen C."/>
            <person name="Tagirdzhanova G."/>
        </authorList>
    </citation>
    <scope>NUCLEOTIDE SEQUENCE [LARGE SCALE GENOMIC DNA]</scope>
    <source>
        <strain evidence="9 10">CBS 119000</strain>
    </source>
</reference>
<keyword evidence="10" id="KW-1185">Reference proteome</keyword>
<gene>
    <name evidence="9" type="primary">MZM1</name>
    <name evidence="9" type="ORF">SEPCBS119000_002235</name>
</gene>
<dbReference type="PANTHER" id="PTHR46749:SF1">
    <property type="entry name" value="COMPLEX III ASSEMBLY FACTOR LYRM7"/>
    <property type="match status" value="1"/>
</dbReference>
<evidence type="ECO:0000256" key="6">
    <source>
        <dbReference type="ARBA" id="ARBA00023128"/>
    </source>
</evidence>
<dbReference type="EMBL" id="CAWUON010000022">
    <property type="protein sequence ID" value="CAK7266839.1"/>
    <property type="molecule type" value="Genomic_DNA"/>
</dbReference>
<dbReference type="CDD" id="cd20267">
    <property type="entry name" value="Complex1_LYR_LYRM7"/>
    <property type="match status" value="1"/>
</dbReference>
<proteinExistence type="inferred from homology"/>
<name>A0ABP0DF19_9PEZI</name>
<dbReference type="PANTHER" id="PTHR46749">
    <property type="entry name" value="COMPLEX III ASSEMBLY FACTOR LYRM7"/>
    <property type="match status" value="1"/>
</dbReference>
<dbReference type="Proteomes" id="UP001642502">
    <property type="component" value="Unassembled WGS sequence"/>
</dbReference>
<comment type="similarity">
    <text evidence="2">Belongs to the complex I LYR family. MZM1 subfamily.</text>
</comment>
<dbReference type="InterPro" id="IPR045298">
    <property type="entry name" value="Complex1_LYR_LYRM7"/>
</dbReference>
<comment type="subcellular location">
    <subcellularLocation>
        <location evidence="1">Mitochondrion matrix</location>
    </subcellularLocation>
</comment>
<evidence type="ECO:0000313" key="10">
    <source>
        <dbReference type="Proteomes" id="UP001642502"/>
    </source>
</evidence>
<sequence length="112" mass="12357">MAALVAYRNLFRAAKVAFEGDVRVLSEAQQQIRSKFRENSGLAASDPAVQPAIQHAEEVASFLRQNVVQGKREEDGVYKLRIHDETERGDNDTIKIGGGKTVKIDGKTCADR</sequence>
<evidence type="ECO:0000256" key="1">
    <source>
        <dbReference type="ARBA" id="ARBA00004305"/>
    </source>
</evidence>
<accession>A0ABP0DF19</accession>
<evidence type="ECO:0000256" key="8">
    <source>
        <dbReference type="ARBA" id="ARBA00025268"/>
    </source>
</evidence>
<organism evidence="9 10">
    <name type="scientific">Sporothrix epigloea</name>
    <dbReference type="NCBI Taxonomy" id="1892477"/>
    <lineage>
        <taxon>Eukaryota</taxon>
        <taxon>Fungi</taxon>
        <taxon>Dikarya</taxon>
        <taxon>Ascomycota</taxon>
        <taxon>Pezizomycotina</taxon>
        <taxon>Sordariomycetes</taxon>
        <taxon>Sordariomycetidae</taxon>
        <taxon>Ophiostomatales</taxon>
        <taxon>Ophiostomataceae</taxon>
        <taxon>Sporothrix</taxon>
    </lineage>
</organism>
<evidence type="ECO:0000256" key="3">
    <source>
        <dbReference type="ARBA" id="ARBA00011589"/>
    </source>
</evidence>
<dbReference type="InterPro" id="IPR050435">
    <property type="entry name" value="MZM1/LYRM7"/>
</dbReference>
<keyword evidence="7" id="KW-0143">Chaperone</keyword>
<evidence type="ECO:0000256" key="7">
    <source>
        <dbReference type="ARBA" id="ARBA00023186"/>
    </source>
</evidence>
<evidence type="ECO:0000313" key="9">
    <source>
        <dbReference type="EMBL" id="CAK7266839.1"/>
    </source>
</evidence>
<comment type="subunit">
    <text evidence="3">Interacts with RIP1.</text>
</comment>
<protein>
    <recommendedName>
        <fullName evidence="4">Mitochondrial zinc maintenance protein 1, mitochondrial</fullName>
    </recommendedName>
</protein>
<comment type="function">
    <text evidence="8">Assembly factor required for Rieske Fe-S protein RIP1 incorporation into the cytochrome b-c1 (CIII) complex. Functions as a chaperone, binding to this subunit within the mitochondrial matrix and stabilizing it prior to its translocation and insertion into the late CIII dimeric intermediate within the mitochondrial inner membrane. Modulates the mitochondrial matrix zinc pool.</text>
</comment>
<keyword evidence="5" id="KW-0809">Transit peptide</keyword>
<comment type="caution">
    <text evidence="9">The sequence shown here is derived from an EMBL/GenBank/DDBJ whole genome shotgun (WGS) entry which is preliminary data.</text>
</comment>
<evidence type="ECO:0000256" key="5">
    <source>
        <dbReference type="ARBA" id="ARBA00022946"/>
    </source>
</evidence>
<keyword evidence="6" id="KW-0496">Mitochondrion</keyword>
<evidence type="ECO:0000256" key="4">
    <source>
        <dbReference type="ARBA" id="ARBA00015108"/>
    </source>
</evidence>